<dbReference type="AlphaFoldDB" id="A0A381S4X3"/>
<dbReference type="SUPFAM" id="SSF51430">
    <property type="entry name" value="NAD(P)-linked oxidoreductase"/>
    <property type="match status" value="1"/>
</dbReference>
<name>A0A381S4X3_9ZZZZ</name>
<accession>A0A381S4X3</accession>
<sequence length="342" mass="38360">MRPDHQISRVIKGGWQLAGGHGSVDRTQAIADMTTFFDAGIRTFDCADIYTGVEEMIGTFIETLRRDRGSESADKVTVHTKLVPDLDSLSSIGATDIEGIIDRSLKRLRLDQLHLVQFYWWNLSIGRPYETLECLKRLCEKGKIRHLGVNNWDVKQTAPFVEMGFDIVSTQVQYSLLDHRPANGLARWCAENDIKLLCYGSLAGGFLTEHWLDQPDPGFVFENRSLIKYRLIVDEFGGWDLFQTLLTTVKALADKHGVSMSAVAARYVLDQPQVGAVIIGARYAHHLPQTLSIFELSLDPDDYAALEAVLAQRHGPSGYVYELESDRTGRHGSIMKYNLNAS</sequence>
<dbReference type="CDD" id="cd19101">
    <property type="entry name" value="AKR_unchar"/>
    <property type="match status" value="1"/>
</dbReference>
<reference evidence="2" key="1">
    <citation type="submission" date="2018-05" db="EMBL/GenBank/DDBJ databases">
        <authorList>
            <person name="Lanie J.A."/>
            <person name="Ng W.-L."/>
            <person name="Kazmierczak K.M."/>
            <person name="Andrzejewski T.M."/>
            <person name="Davidsen T.M."/>
            <person name="Wayne K.J."/>
            <person name="Tettelin H."/>
            <person name="Glass J.I."/>
            <person name="Rusch D."/>
            <person name="Podicherti R."/>
            <person name="Tsui H.-C.T."/>
            <person name="Winkler M.E."/>
        </authorList>
    </citation>
    <scope>NUCLEOTIDE SEQUENCE</scope>
</reference>
<dbReference type="Pfam" id="PF00248">
    <property type="entry name" value="Aldo_ket_red"/>
    <property type="match status" value="1"/>
</dbReference>
<protein>
    <recommendedName>
        <fullName evidence="1">NADP-dependent oxidoreductase domain-containing protein</fullName>
    </recommendedName>
</protein>
<dbReference type="PANTHER" id="PTHR43147">
    <property type="entry name" value="PROTEIN TAS"/>
    <property type="match status" value="1"/>
</dbReference>
<proteinExistence type="predicted"/>
<dbReference type="InterPro" id="IPR023210">
    <property type="entry name" value="NADP_OxRdtase_dom"/>
</dbReference>
<evidence type="ECO:0000313" key="2">
    <source>
        <dbReference type="EMBL" id="SUZ98494.1"/>
    </source>
</evidence>
<organism evidence="2">
    <name type="scientific">marine metagenome</name>
    <dbReference type="NCBI Taxonomy" id="408172"/>
    <lineage>
        <taxon>unclassified sequences</taxon>
        <taxon>metagenomes</taxon>
        <taxon>ecological metagenomes</taxon>
    </lineage>
</organism>
<feature type="domain" description="NADP-dependent oxidoreductase" evidence="1">
    <location>
        <begin position="10"/>
        <end position="310"/>
    </location>
</feature>
<dbReference type="InterPro" id="IPR036812">
    <property type="entry name" value="NAD(P)_OxRdtase_dom_sf"/>
</dbReference>
<dbReference type="EMBL" id="UINC01002609">
    <property type="protein sequence ID" value="SUZ98494.1"/>
    <property type="molecule type" value="Genomic_DNA"/>
</dbReference>
<gene>
    <name evidence="2" type="ORF">METZ01_LOCUS51348</name>
</gene>
<dbReference type="Gene3D" id="3.20.20.100">
    <property type="entry name" value="NADP-dependent oxidoreductase domain"/>
    <property type="match status" value="1"/>
</dbReference>
<evidence type="ECO:0000259" key="1">
    <source>
        <dbReference type="Pfam" id="PF00248"/>
    </source>
</evidence>
<dbReference type="PANTHER" id="PTHR43147:SF2">
    <property type="entry name" value="NADP-DEPENDENT OXIDOREDUCTASE DOMAIN-CONTAINING PROTEIN"/>
    <property type="match status" value="1"/>
</dbReference>